<dbReference type="InterPro" id="IPR021381">
    <property type="entry name" value="DUF3011"/>
</dbReference>
<dbReference type="EMBL" id="LPWA01000127">
    <property type="protein sequence ID" value="KUM24927.1"/>
    <property type="molecule type" value="Genomic_DNA"/>
</dbReference>
<feature type="chain" id="PRO_5007099132" description="DUF3011 domain-containing protein" evidence="2">
    <location>
        <begin position="18"/>
        <end position="200"/>
    </location>
</feature>
<dbReference type="Pfam" id="PF11218">
    <property type="entry name" value="DUF3011"/>
    <property type="match status" value="1"/>
</dbReference>
<evidence type="ECO:0000256" key="2">
    <source>
        <dbReference type="SAM" id="SignalP"/>
    </source>
</evidence>
<dbReference type="PROSITE" id="PS51257">
    <property type="entry name" value="PROKAR_LIPOPROTEIN"/>
    <property type="match status" value="1"/>
</dbReference>
<evidence type="ECO:0000313" key="4">
    <source>
        <dbReference type="Proteomes" id="UP000053176"/>
    </source>
</evidence>
<feature type="compositionally biased region" description="Polar residues" evidence="1">
    <location>
        <begin position="191"/>
        <end position="200"/>
    </location>
</feature>
<evidence type="ECO:0008006" key="5">
    <source>
        <dbReference type="Google" id="ProtNLM"/>
    </source>
</evidence>
<name>A0A101KQ29_RHILI</name>
<sequence length="200" mass="21437">MSARMAVTGSMMFLACAFGNPAKLSLLPDAAQAAGPKRVVCSSADYRYSYCGVDTRGGVQLTNRLSKSRCQYGRSWGYDGGGIWVDNGCSAEFLVAGSGRRPSPGDAAAAIIVGGIVGAILDSNNQHGHHSDNYYPRPKPRRDDRWIDPTPQFDREGNPNFDTHGNYQGCHGVGCMVDNPDDTQDAPPEPGQTTFDSSDE</sequence>
<feature type="signal peptide" evidence="2">
    <location>
        <begin position="1"/>
        <end position="17"/>
    </location>
</feature>
<dbReference type="Proteomes" id="UP000053176">
    <property type="component" value="Unassembled WGS sequence"/>
</dbReference>
<organism evidence="3 4">
    <name type="scientific">Rhizobium loti</name>
    <name type="common">Mesorhizobium loti</name>
    <dbReference type="NCBI Taxonomy" id="381"/>
    <lineage>
        <taxon>Bacteria</taxon>
        <taxon>Pseudomonadati</taxon>
        <taxon>Pseudomonadota</taxon>
        <taxon>Alphaproteobacteria</taxon>
        <taxon>Hyphomicrobiales</taxon>
        <taxon>Phyllobacteriaceae</taxon>
        <taxon>Mesorhizobium</taxon>
    </lineage>
</organism>
<feature type="region of interest" description="Disordered" evidence="1">
    <location>
        <begin position="125"/>
        <end position="161"/>
    </location>
</feature>
<feature type="region of interest" description="Disordered" evidence="1">
    <location>
        <begin position="175"/>
        <end position="200"/>
    </location>
</feature>
<dbReference type="OrthoDB" id="5984161at2"/>
<dbReference type="AlphaFoldDB" id="A0A101KQ29"/>
<comment type="caution">
    <text evidence="3">The sequence shown here is derived from an EMBL/GenBank/DDBJ whole genome shotgun (WGS) entry which is preliminary data.</text>
</comment>
<gene>
    <name evidence="3" type="ORF">AU467_28690</name>
</gene>
<accession>A0A101KQ29</accession>
<evidence type="ECO:0000313" key="3">
    <source>
        <dbReference type="EMBL" id="KUM24927.1"/>
    </source>
</evidence>
<evidence type="ECO:0000256" key="1">
    <source>
        <dbReference type="SAM" id="MobiDB-lite"/>
    </source>
</evidence>
<keyword evidence="2" id="KW-0732">Signal</keyword>
<reference evidence="3 4" key="1">
    <citation type="submission" date="2015-12" db="EMBL/GenBank/DDBJ databases">
        <title>Draft genome sequence of Mesorhizobium sp. UFLA 01-765, a multitolerant efficient symbiont and plant-growth promoting strain isolated from Zn-mining soil using Leucaena leucocephala as a trap plant.</title>
        <authorList>
            <person name="Rangel W.M."/>
            <person name="Thijs S."/>
            <person name="Longatti S.M."/>
            <person name="Moreira F.M."/>
            <person name="Weyens N."/>
            <person name="Vangronsveld J."/>
            <person name="Van Hamme J.D."/>
            <person name="Bottos E.M."/>
            <person name="Rineau F."/>
        </authorList>
    </citation>
    <scope>NUCLEOTIDE SEQUENCE [LARGE SCALE GENOMIC DNA]</scope>
    <source>
        <strain evidence="3 4">UFLA 01-765</strain>
    </source>
</reference>
<proteinExistence type="predicted"/>
<protein>
    <recommendedName>
        <fullName evidence="5">DUF3011 domain-containing protein</fullName>
    </recommendedName>
</protein>
<feature type="compositionally biased region" description="Basic and acidic residues" evidence="1">
    <location>
        <begin position="141"/>
        <end position="157"/>
    </location>
</feature>